<sequence>MKKLILLSIATLILFSPINVTAQENGKETGLKAAFIREGHLWLYHESETTQLTDDLYVSRPIWSHDGTWLAFEANSTIESEQREGLNDIWLHHLPTNKQFKLSIPGKDIYWSPTKNELAFISGSSLSLVQCTSDGPVIYPLTDGVSSFTWASNGKSMVVTAAAAIFPDGWSHPRIYNATWKKGKKEEEIEVSVSSIFTVPSPVKLEDISVLSIALRHLKWSPDERWISMTVTPTASWSMDQNIVGIFAVENKVFIPLGEILDNPSWIQWAPTKPIVASIQGSGRTTVGINNKKLVVQTVMPTQTKTYTPKGYADIDFTWLDDEKIVVARGKETNKPSEFFQSTLFVVNTKTDEQVQIIPNEDRKADSAPILLHRANKISWMRTSDQKTSIWVSNPDGSDAKMILEHVDVIEWYNPKK</sequence>
<dbReference type="SUPFAM" id="SSF82171">
    <property type="entry name" value="DPP6 N-terminal domain-like"/>
    <property type="match status" value="1"/>
</dbReference>
<dbReference type="Gene3D" id="2.120.10.30">
    <property type="entry name" value="TolB, C-terminal domain"/>
    <property type="match status" value="1"/>
</dbReference>
<dbReference type="RefSeq" id="WP_066418475.1">
    <property type="nucleotide sequence ID" value="NZ_CP018866.1"/>
</dbReference>
<keyword evidence="1" id="KW-0732">Signal</keyword>
<reference evidence="2 3" key="1">
    <citation type="submission" date="2016-12" db="EMBL/GenBank/DDBJ databases">
        <title>The whole genome sequencing and assembly of Bacillus cohnii DSM 6307T strain.</title>
        <authorList>
            <person name="Lee Y.-J."/>
            <person name="Yi H."/>
            <person name="Bahn Y.-S."/>
            <person name="Kim J.F."/>
            <person name="Lee D.-W."/>
        </authorList>
    </citation>
    <scope>NUCLEOTIDE SEQUENCE [LARGE SCALE GENOMIC DNA]</scope>
    <source>
        <strain evidence="2 3">DSM 6307</strain>
    </source>
</reference>
<dbReference type="PANTHER" id="PTHR36842">
    <property type="entry name" value="PROTEIN TOLB HOMOLOG"/>
    <property type="match status" value="1"/>
</dbReference>
<evidence type="ECO:0000313" key="3">
    <source>
        <dbReference type="Proteomes" id="UP000215224"/>
    </source>
</evidence>
<dbReference type="STRING" id="1314751.GCA_001591425_03264"/>
<keyword evidence="3" id="KW-1185">Reference proteome</keyword>
<organism evidence="2 3">
    <name type="scientific">Sutcliffiella cohnii</name>
    <dbReference type="NCBI Taxonomy" id="33932"/>
    <lineage>
        <taxon>Bacteria</taxon>
        <taxon>Bacillati</taxon>
        <taxon>Bacillota</taxon>
        <taxon>Bacilli</taxon>
        <taxon>Bacillales</taxon>
        <taxon>Bacillaceae</taxon>
        <taxon>Sutcliffiella</taxon>
    </lineage>
</organism>
<evidence type="ECO:0008006" key="4">
    <source>
        <dbReference type="Google" id="ProtNLM"/>
    </source>
</evidence>
<feature type="signal peptide" evidence="1">
    <location>
        <begin position="1"/>
        <end position="22"/>
    </location>
</feature>
<dbReference type="EMBL" id="CP018866">
    <property type="protein sequence ID" value="AST92463.1"/>
    <property type="molecule type" value="Genomic_DNA"/>
</dbReference>
<accession>A0A223KT17</accession>
<gene>
    <name evidence="2" type="ORF">BC6307_14750</name>
</gene>
<dbReference type="AlphaFoldDB" id="A0A223KT17"/>
<evidence type="ECO:0000256" key="1">
    <source>
        <dbReference type="SAM" id="SignalP"/>
    </source>
</evidence>
<name>A0A223KT17_9BACI</name>
<evidence type="ECO:0000313" key="2">
    <source>
        <dbReference type="EMBL" id="AST92463.1"/>
    </source>
</evidence>
<dbReference type="KEGG" id="bcoh:BC6307_14750"/>
<dbReference type="InterPro" id="IPR011042">
    <property type="entry name" value="6-blade_b-propeller_TolB-like"/>
</dbReference>
<proteinExistence type="predicted"/>
<protein>
    <recommendedName>
        <fullName evidence="4">Translocation protein TolB</fullName>
    </recommendedName>
</protein>
<dbReference type="PANTHER" id="PTHR36842:SF1">
    <property type="entry name" value="PROTEIN TOLB"/>
    <property type="match status" value="1"/>
</dbReference>
<dbReference type="Proteomes" id="UP000215224">
    <property type="component" value="Chromosome"/>
</dbReference>
<feature type="chain" id="PRO_5011216497" description="Translocation protein TolB" evidence="1">
    <location>
        <begin position="23"/>
        <end position="417"/>
    </location>
</feature>